<proteinExistence type="predicted"/>
<dbReference type="KEGG" id="ter:Tery_5000"/>
<dbReference type="GO" id="GO:0019700">
    <property type="term" value="P:organic phosphonate catabolic process"/>
    <property type="evidence" value="ECO:0007669"/>
    <property type="project" value="InterPro"/>
</dbReference>
<organism evidence="1">
    <name type="scientific">Trichodesmium erythraeum (strain IMS101)</name>
    <dbReference type="NCBI Taxonomy" id="203124"/>
    <lineage>
        <taxon>Bacteria</taxon>
        <taxon>Bacillati</taxon>
        <taxon>Cyanobacteriota</taxon>
        <taxon>Cyanophyceae</taxon>
        <taxon>Oscillatoriophycideae</taxon>
        <taxon>Oscillatoriales</taxon>
        <taxon>Microcoleaceae</taxon>
        <taxon>Trichodesmium</taxon>
    </lineage>
</organism>
<dbReference type="EMBL" id="CP000393">
    <property type="protein sequence ID" value="ABG53914.1"/>
    <property type="molecule type" value="Genomic_DNA"/>
</dbReference>
<dbReference type="RefSeq" id="WP_011614208.1">
    <property type="nucleotide sequence ID" value="NC_008312.1"/>
</dbReference>
<name>Q10V10_TRIEI</name>
<evidence type="ECO:0000313" key="1">
    <source>
        <dbReference type="EMBL" id="ABG53914.1"/>
    </source>
</evidence>
<dbReference type="InterPro" id="IPR010306">
    <property type="entry name" value="PhnJ"/>
</dbReference>
<protein>
    <submittedName>
        <fullName evidence="1">Phosphonate metabolism PhnJ</fullName>
    </submittedName>
</protein>
<dbReference type="SFLD" id="SFLDG01115">
    <property type="entry name" value="Phosphonate_metabolism_(PhnJ)"/>
    <property type="match status" value="1"/>
</dbReference>
<dbReference type="SFLD" id="SFLDF00379">
    <property type="entry name" value="Phosphonate_metabolism_(PhnJ)"/>
    <property type="match status" value="1"/>
</dbReference>
<dbReference type="SFLD" id="SFLDS00033">
    <property type="entry name" value="Radical_SAM_Phosphonate_Metabo"/>
    <property type="match status" value="1"/>
</dbReference>
<dbReference type="Pfam" id="PF06007">
    <property type="entry name" value="PhnJ"/>
    <property type="match status" value="1"/>
</dbReference>
<dbReference type="AlphaFoldDB" id="Q10V10"/>
<dbReference type="HOGENOM" id="CLU_063386_0_0_3"/>
<dbReference type="eggNOG" id="COG3627">
    <property type="taxonomic scope" value="Bacteria"/>
</dbReference>
<sequence length="315" mass="35526">MNSIAKSFLPDIQPNLLAVNSQDQSPTYQFGFLDSFAKKEIRRSLLKAVAIPGYQVPYSSREMPIARGFGTGGLQITLSLLGKDDVLKVIDQGSDESVNAVNIRNFISKTCPGVSLTKHTPEATIIQTRHRIPEFPLKLGQVLVLQVPYPDPLVIVEASEAKRKQMHGEGDYARLWVKLYEDMVKFSEITISHRYPTRINGHYVIDPSPIPRFDVPKLHQSFGLHLFGAGREKKIYAVPPFTDAQPLCFEDIPFRVENFDDVDGRRRPCHRCGSTTSFLDEFLDEQGNCIYQCSDSDYCNTMLMQAKEDSYATNS</sequence>
<gene>
    <name evidence="1" type="ordered locus">Tery_5000</name>
</gene>
<accession>Q10V10</accession>
<dbReference type="GO" id="GO:0016829">
    <property type="term" value="F:lyase activity"/>
    <property type="evidence" value="ECO:0007669"/>
    <property type="project" value="InterPro"/>
</dbReference>
<dbReference type="GO" id="GO:0051539">
    <property type="term" value="F:4 iron, 4 sulfur cluster binding"/>
    <property type="evidence" value="ECO:0007669"/>
    <property type="project" value="InterPro"/>
</dbReference>
<reference evidence="1" key="1">
    <citation type="submission" date="2006-06" db="EMBL/GenBank/DDBJ databases">
        <title>Complete sequence of Trichodesmium erythraeum IMS101.</title>
        <authorList>
            <consortium name="US DOE Joint Genome Institute"/>
            <person name="Copeland A."/>
            <person name="Lucas S."/>
            <person name="Lapidus A."/>
            <person name="Barry K."/>
            <person name="Detter J.C."/>
            <person name="Glavina del Rio T."/>
            <person name="Hammon N."/>
            <person name="Israni S."/>
            <person name="Dalin E."/>
            <person name="Tice H."/>
            <person name="Pitluck S."/>
            <person name="Kiss H."/>
            <person name="Munk A.C."/>
            <person name="Brettin T."/>
            <person name="Bruce D."/>
            <person name="Han C."/>
            <person name="Tapia R."/>
            <person name="Gilna P."/>
            <person name="Schmutz J."/>
            <person name="Larimer F."/>
            <person name="Land M."/>
            <person name="Hauser L."/>
            <person name="Kyrpides N."/>
            <person name="Kim E."/>
            <person name="Richardson P."/>
        </authorList>
    </citation>
    <scope>NUCLEOTIDE SEQUENCE [LARGE SCALE GENOMIC DNA]</scope>
    <source>
        <strain evidence="1">IMS101</strain>
    </source>
</reference>
<dbReference type="PIRSF" id="PIRSF011468">
    <property type="entry name" value="PhnJ"/>
    <property type="match status" value="1"/>
</dbReference>
<dbReference type="OrthoDB" id="9803851at2"/>
<dbReference type="STRING" id="203124.Tery_5000"/>